<dbReference type="InterPro" id="IPR003593">
    <property type="entry name" value="AAA+_ATPase"/>
</dbReference>
<evidence type="ECO:0000256" key="3">
    <source>
        <dbReference type="ARBA" id="ARBA00022741"/>
    </source>
</evidence>
<dbReference type="Pfam" id="PF00005">
    <property type="entry name" value="ABC_tran"/>
    <property type="match status" value="1"/>
</dbReference>
<evidence type="ECO:0000256" key="2">
    <source>
        <dbReference type="ARBA" id="ARBA00022448"/>
    </source>
</evidence>
<dbReference type="InterPro" id="IPR027417">
    <property type="entry name" value="P-loop_NTPase"/>
</dbReference>
<evidence type="ECO:0000256" key="4">
    <source>
        <dbReference type="ARBA" id="ARBA00022840"/>
    </source>
</evidence>
<dbReference type="Gene3D" id="3.40.50.300">
    <property type="entry name" value="P-loop containing nucleotide triphosphate hydrolases"/>
    <property type="match status" value="1"/>
</dbReference>
<dbReference type="PANTHER" id="PTHR43335">
    <property type="entry name" value="ABC TRANSPORTER, ATP-BINDING PROTEIN"/>
    <property type="match status" value="1"/>
</dbReference>
<dbReference type="SMART" id="SM00382">
    <property type="entry name" value="AAA"/>
    <property type="match status" value="1"/>
</dbReference>
<organism evidence="6">
    <name type="scientific">hydrothermal vent metagenome</name>
    <dbReference type="NCBI Taxonomy" id="652676"/>
    <lineage>
        <taxon>unclassified sequences</taxon>
        <taxon>metagenomes</taxon>
        <taxon>ecological metagenomes</taxon>
    </lineage>
</organism>
<dbReference type="PANTHER" id="PTHR43335:SF4">
    <property type="entry name" value="ABC TRANSPORTER, ATP-BINDING PROTEIN"/>
    <property type="match status" value="1"/>
</dbReference>
<keyword evidence="4 6" id="KW-0067">ATP-binding</keyword>
<keyword evidence="3" id="KW-0547">Nucleotide-binding</keyword>
<comment type="similarity">
    <text evidence="1">Belongs to the ABC transporter superfamily.</text>
</comment>
<name>A0A3B1CB08_9ZZZZ</name>
<reference evidence="6" key="1">
    <citation type="submission" date="2018-06" db="EMBL/GenBank/DDBJ databases">
        <authorList>
            <person name="Zhirakovskaya E."/>
        </authorList>
    </citation>
    <scope>NUCLEOTIDE SEQUENCE</scope>
</reference>
<accession>A0A3B1CB08</accession>
<gene>
    <name evidence="6" type="ORF">MNBD_IGNAVI01-1127</name>
</gene>
<dbReference type="GO" id="GO:0016887">
    <property type="term" value="F:ATP hydrolysis activity"/>
    <property type="evidence" value="ECO:0007669"/>
    <property type="project" value="InterPro"/>
</dbReference>
<evidence type="ECO:0000313" key="6">
    <source>
        <dbReference type="EMBL" id="VAX27389.1"/>
    </source>
</evidence>
<feature type="domain" description="ABC transporter" evidence="5">
    <location>
        <begin position="3"/>
        <end position="232"/>
    </location>
</feature>
<dbReference type="PROSITE" id="PS50893">
    <property type="entry name" value="ABC_TRANSPORTER_2"/>
    <property type="match status" value="1"/>
</dbReference>
<dbReference type="InterPro" id="IPR003439">
    <property type="entry name" value="ABC_transporter-like_ATP-bd"/>
</dbReference>
<proteinExistence type="inferred from homology"/>
<dbReference type="EMBL" id="UOGD01000379">
    <property type="protein sequence ID" value="VAX27389.1"/>
    <property type="molecule type" value="Genomic_DNA"/>
</dbReference>
<sequence length="310" mass="34699">MKISVSNLTKKYGSQRAVDNISFEVQTGEVLGFLGPNGAGKTTTMKIITCFMAPSDGDVKVGDYSILEHPEEVKKNIGYLPENNPLYEDMPVLEYLEYVAELQGVPKEKIQERVIEMVVLTGLNVEKHKKIGELSKGYRQRVGLAQAMIHDPEILILDEPTTGLDPNQIIEIRKLIRELGRSKTVILSTHILSEVEATCDRILIINDGKIVADGTAEVLKQQAEGEEMLRVQIADAADSDEVISSLMELEKVILVDPIKELENGFMINCKESVVTRKEIFNLCVAKNWILTQMTPIETKLEDIFRELTTN</sequence>
<dbReference type="AlphaFoldDB" id="A0A3B1CB08"/>
<keyword evidence="2" id="KW-0813">Transport</keyword>
<evidence type="ECO:0000256" key="1">
    <source>
        <dbReference type="ARBA" id="ARBA00005417"/>
    </source>
</evidence>
<dbReference type="GO" id="GO:0005524">
    <property type="term" value="F:ATP binding"/>
    <property type="evidence" value="ECO:0007669"/>
    <property type="project" value="UniProtKB-KW"/>
</dbReference>
<protein>
    <submittedName>
        <fullName evidence="6">Gliding motility-associated ABC transporter ATP-binding protein GldA</fullName>
    </submittedName>
</protein>
<evidence type="ECO:0000259" key="5">
    <source>
        <dbReference type="PROSITE" id="PS50893"/>
    </source>
</evidence>
<dbReference type="SUPFAM" id="SSF52540">
    <property type="entry name" value="P-loop containing nucleoside triphosphate hydrolases"/>
    <property type="match status" value="1"/>
</dbReference>